<dbReference type="SUPFAM" id="SSF52540">
    <property type="entry name" value="P-loop containing nucleoside triphosphate hydrolases"/>
    <property type="match status" value="1"/>
</dbReference>
<dbReference type="CDD" id="cd10147">
    <property type="entry name" value="Wzt_C-like"/>
    <property type="match status" value="1"/>
</dbReference>
<dbReference type="InterPro" id="IPR003593">
    <property type="entry name" value="AAA+_ATPase"/>
</dbReference>
<dbReference type="Proteomes" id="UP001179121">
    <property type="component" value="Chromosome"/>
</dbReference>
<gene>
    <name evidence="7" type="ORF">DNFV4_00581</name>
</gene>
<evidence type="ECO:0000256" key="3">
    <source>
        <dbReference type="ARBA" id="ARBA00022741"/>
    </source>
</evidence>
<dbReference type="InterPro" id="IPR029439">
    <property type="entry name" value="Wzt_C"/>
</dbReference>
<keyword evidence="4" id="KW-0067">ATP-binding</keyword>
<dbReference type="InterPro" id="IPR050683">
    <property type="entry name" value="Bact_Polysacc_Export_ATP-bd"/>
</dbReference>
<comment type="similarity">
    <text evidence="1">Belongs to the ABC transporter superfamily.</text>
</comment>
<dbReference type="EMBL" id="OX365700">
    <property type="protein sequence ID" value="CAI4030156.1"/>
    <property type="molecule type" value="Genomic_DNA"/>
</dbReference>
<dbReference type="Gene3D" id="3.40.50.300">
    <property type="entry name" value="P-loop containing nucleotide triphosphate hydrolases"/>
    <property type="match status" value="1"/>
</dbReference>
<reference evidence="7" key="1">
    <citation type="submission" date="2022-10" db="EMBL/GenBank/DDBJ databases">
        <authorList>
            <person name="Koch H."/>
        </authorList>
    </citation>
    <scope>NUCLEOTIDE SEQUENCE</scope>
    <source>
        <strain evidence="7">DNF</strain>
    </source>
</reference>
<evidence type="ECO:0000256" key="4">
    <source>
        <dbReference type="ARBA" id="ARBA00022840"/>
    </source>
</evidence>
<organism evidence="7 8">
    <name type="scientific">Nitrospira tepida</name>
    <dbReference type="NCBI Taxonomy" id="2973512"/>
    <lineage>
        <taxon>Bacteria</taxon>
        <taxon>Pseudomonadati</taxon>
        <taxon>Nitrospirota</taxon>
        <taxon>Nitrospiria</taxon>
        <taxon>Nitrospirales</taxon>
        <taxon>Nitrospiraceae</taxon>
        <taxon>Nitrospira</taxon>
    </lineage>
</organism>
<dbReference type="Gene3D" id="2.70.50.60">
    <property type="entry name" value="abc- transporter (atp binding component) like domain"/>
    <property type="match status" value="1"/>
</dbReference>
<evidence type="ECO:0000256" key="1">
    <source>
        <dbReference type="ARBA" id="ARBA00005417"/>
    </source>
</evidence>
<dbReference type="PANTHER" id="PTHR46743">
    <property type="entry name" value="TEICHOIC ACIDS EXPORT ATP-BINDING PROTEIN TAGH"/>
    <property type="match status" value="1"/>
</dbReference>
<dbReference type="GO" id="GO:0016887">
    <property type="term" value="F:ATP hydrolysis activity"/>
    <property type="evidence" value="ECO:0007669"/>
    <property type="project" value="InterPro"/>
</dbReference>
<dbReference type="AlphaFoldDB" id="A0AA86T1V3"/>
<evidence type="ECO:0000256" key="2">
    <source>
        <dbReference type="ARBA" id="ARBA00022448"/>
    </source>
</evidence>
<proteinExistence type="inferred from homology"/>
<keyword evidence="2" id="KW-0813">Transport</keyword>
<dbReference type="GO" id="GO:0016020">
    <property type="term" value="C:membrane"/>
    <property type="evidence" value="ECO:0007669"/>
    <property type="project" value="InterPro"/>
</dbReference>
<evidence type="ECO:0000256" key="5">
    <source>
        <dbReference type="SAM" id="MobiDB-lite"/>
    </source>
</evidence>
<keyword evidence="8" id="KW-1185">Reference proteome</keyword>
<evidence type="ECO:0000313" key="7">
    <source>
        <dbReference type="EMBL" id="CAI4030156.1"/>
    </source>
</evidence>
<dbReference type="SMART" id="SM00382">
    <property type="entry name" value="AAA"/>
    <property type="match status" value="1"/>
</dbReference>
<feature type="region of interest" description="Disordered" evidence="5">
    <location>
        <begin position="1"/>
        <end position="30"/>
    </location>
</feature>
<dbReference type="PANTHER" id="PTHR46743:SF2">
    <property type="entry name" value="TEICHOIC ACIDS EXPORT ATP-BINDING PROTEIN TAGH"/>
    <property type="match status" value="1"/>
</dbReference>
<dbReference type="GO" id="GO:0005524">
    <property type="term" value="F:ATP binding"/>
    <property type="evidence" value="ECO:0007669"/>
    <property type="project" value="UniProtKB-KW"/>
</dbReference>
<dbReference type="Pfam" id="PF00005">
    <property type="entry name" value="ABC_tran"/>
    <property type="match status" value="1"/>
</dbReference>
<evidence type="ECO:0000313" key="8">
    <source>
        <dbReference type="Proteomes" id="UP001179121"/>
    </source>
</evidence>
<dbReference type="PROSITE" id="PS50893">
    <property type="entry name" value="ABC_TRANSPORTER_2"/>
    <property type="match status" value="1"/>
</dbReference>
<dbReference type="GO" id="GO:0140359">
    <property type="term" value="F:ABC-type transporter activity"/>
    <property type="evidence" value="ECO:0007669"/>
    <property type="project" value="InterPro"/>
</dbReference>
<sequence>MRDHHGHTPGEQGHPVSFPSVPGPKGFTQSDKNICENAVNDIAIEAAHLTKQYHIGTSADSSGSLAERITQKAASLLRGRAESSGGASGRQPLWALKDVSFEIPRGHVFGIIGRNGSGKSTLLKILSRVTEPTSGRAVVRGRVGTLLEVGTGFHPELTGRDNIYLTGSILGMKRREIRKKFDEIVAFSGVEQFLDTPVKRYSSGMYVRLAFAVGAHLDPEILLVDEALAVGDLQFQKKCMQKMQDLGSKGQTIVLVSHDMQAMSRLCHRVLLLEKGRLVADGPAHQVVSSYLHGGFDDWSFREWPDLRTAPGDSTMRLCSIRVKNCDGELTDTIDVRESFAVEMEYEVLRPCSPVTPSVTITNEQGVDLFETFDLDPQWRGSVRPVGRFVGTAWIPGNLLTEGTFFVSPSAFCQEPFHVHFFERQAAGFTVVDPLAGDSARGDFSGQMRGLVRPLVEWTNRFEPKNSRKPVGSYR</sequence>
<dbReference type="InterPro" id="IPR003439">
    <property type="entry name" value="ABC_transporter-like_ATP-bd"/>
</dbReference>
<protein>
    <submittedName>
        <fullName evidence="7">ABC transporter</fullName>
    </submittedName>
</protein>
<name>A0AA86T1V3_9BACT</name>
<dbReference type="InterPro" id="IPR027417">
    <property type="entry name" value="P-loop_NTPase"/>
</dbReference>
<evidence type="ECO:0000259" key="6">
    <source>
        <dbReference type="PROSITE" id="PS50893"/>
    </source>
</evidence>
<dbReference type="InterPro" id="IPR015860">
    <property type="entry name" value="ABC_transpr_TagH-like"/>
</dbReference>
<feature type="domain" description="ABC transporter" evidence="6">
    <location>
        <begin position="71"/>
        <end position="300"/>
    </location>
</feature>
<keyword evidence="3" id="KW-0547">Nucleotide-binding</keyword>
<dbReference type="Pfam" id="PF14524">
    <property type="entry name" value="Wzt_C"/>
    <property type="match status" value="1"/>
</dbReference>
<accession>A0AA86T1V3</accession>
<dbReference type="CDD" id="cd03220">
    <property type="entry name" value="ABC_KpsT_Wzt"/>
    <property type="match status" value="1"/>
</dbReference>
<dbReference type="KEGG" id="nti:DNFV4_00581"/>